<dbReference type="SUPFAM" id="SSF50729">
    <property type="entry name" value="PH domain-like"/>
    <property type="match status" value="1"/>
</dbReference>
<keyword evidence="4" id="KW-0256">Endoplasmic reticulum</keyword>
<evidence type="ECO:0000259" key="9">
    <source>
        <dbReference type="PROSITE" id="PS51847"/>
    </source>
</evidence>
<reference evidence="11" key="1">
    <citation type="journal article" date="2018" name="Nat. Microbiol.">
        <title>Leveraging single-cell genomics to expand the fungal tree of life.</title>
        <authorList>
            <person name="Ahrendt S.R."/>
            <person name="Quandt C.A."/>
            <person name="Ciobanu D."/>
            <person name="Clum A."/>
            <person name="Salamov A."/>
            <person name="Andreopoulos B."/>
            <person name="Cheng J.F."/>
            <person name="Woyke T."/>
            <person name="Pelin A."/>
            <person name="Henrissat B."/>
            <person name="Reynolds N.K."/>
            <person name="Benny G.L."/>
            <person name="Smith M.E."/>
            <person name="James T.Y."/>
            <person name="Grigoriev I.V."/>
        </authorList>
    </citation>
    <scope>NUCLEOTIDE SEQUENCE [LARGE SCALE GENOMIC DNA]</scope>
    <source>
        <strain evidence="11">RSA 1356</strain>
    </source>
</reference>
<evidence type="ECO:0000256" key="4">
    <source>
        <dbReference type="ARBA" id="ARBA00022824"/>
    </source>
</evidence>
<dbReference type="GO" id="GO:0005789">
    <property type="term" value="C:endoplasmic reticulum membrane"/>
    <property type="evidence" value="ECO:0007669"/>
    <property type="project" value="UniProtKB-SubCell"/>
</dbReference>
<dbReference type="PANTHER" id="PTHR13466:SF19">
    <property type="entry name" value="NUCLEUS-VACUOLE JUNCTION PROTEIN 2"/>
    <property type="match status" value="1"/>
</dbReference>
<dbReference type="OrthoDB" id="26740at2759"/>
<accession>A0A4P9XNE1</accession>
<dbReference type="CDD" id="cd21675">
    <property type="entry name" value="SMP_TEX2"/>
    <property type="match status" value="1"/>
</dbReference>
<organism evidence="10 11">
    <name type="scientific">Thamnocephalis sphaerospora</name>
    <dbReference type="NCBI Taxonomy" id="78915"/>
    <lineage>
        <taxon>Eukaryota</taxon>
        <taxon>Fungi</taxon>
        <taxon>Fungi incertae sedis</taxon>
        <taxon>Zoopagomycota</taxon>
        <taxon>Zoopagomycotina</taxon>
        <taxon>Zoopagomycetes</taxon>
        <taxon>Zoopagales</taxon>
        <taxon>Sigmoideomycetaceae</taxon>
        <taxon>Thamnocephalis</taxon>
    </lineage>
</organism>
<evidence type="ECO:0000313" key="11">
    <source>
        <dbReference type="Proteomes" id="UP000271241"/>
    </source>
</evidence>
<dbReference type="GO" id="GO:1990456">
    <property type="term" value="P:mitochondrion-endoplasmic reticulum membrane tethering"/>
    <property type="evidence" value="ECO:0007669"/>
    <property type="project" value="TreeGrafter"/>
</dbReference>
<evidence type="ECO:0000256" key="6">
    <source>
        <dbReference type="ARBA" id="ARBA00023055"/>
    </source>
</evidence>
<dbReference type="PROSITE" id="PS51847">
    <property type="entry name" value="SMP"/>
    <property type="match status" value="1"/>
</dbReference>
<dbReference type="InterPro" id="IPR058801">
    <property type="entry name" value="PDZD8_N"/>
</dbReference>
<dbReference type="STRING" id="78915.A0A4P9XNE1"/>
<evidence type="ECO:0000256" key="7">
    <source>
        <dbReference type="ARBA" id="ARBA00023121"/>
    </source>
</evidence>
<keyword evidence="11" id="KW-1185">Reference proteome</keyword>
<dbReference type="PANTHER" id="PTHR13466">
    <property type="entry name" value="TEX2 PROTEIN-RELATED"/>
    <property type="match status" value="1"/>
</dbReference>
<evidence type="ECO:0000256" key="5">
    <source>
        <dbReference type="ARBA" id="ARBA00022989"/>
    </source>
</evidence>
<dbReference type="EMBL" id="KZ992733">
    <property type="protein sequence ID" value="RKP07342.1"/>
    <property type="molecule type" value="Genomic_DNA"/>
</dbReference>
<keyword evidence="7" id="KW-0446">Lipid-binding</keyword>
<evidence type="ECO:0000256" key="2">
    <source>
        <dbReference type="ARBA" id="ARBA00022448"/>
    </source>
</evidence>
<comment type="subcellular location">
    <subcellularLocation>
        <location evidence="1">Endoplasmic reticulum membrane</location>
    </subcellularLocation>
</comment>
<keyword evidence="3" id="KW-0812">Transmembrane</keyword>
<name>A0A4P9XNE1_9FUNG</name>
<dbReference type="Proteomes" id="UP000271241">
    <property type="component" value="Unassembled WGS sequence"/>
</dbReference>
<sequence length="350" mass="40364">MQKQAEQVQQEHPEIDTFFTVLKYDTLFLYDSDEQLACRGVILTSLHDVSIHPSNLPDNEVFFKDVPIRLTRRDTEHDDVLDEESARDYYLFINSPVEKEDWYFALLKSEMAQPLEEPSPPLPPHVVSTLNFDPETMRRLIGQVYTDADKDNSMPWLNALVGRLFLAVYKTDLLREHIIHKIIKKTTRLRKPGFIDDIKVRDLYVGEQSPHIWDPHLLELSPDGTLRIALRIRYNGGFRVEIETGAVLSVTSHMRPIRVPVLLSAEVRHFEGRMLLKIKPPPSNRLWIGFFDMPDMDLVVEPVVSAKSLKYPMITQAIQSRIRDMMRETVVLPNMDDIPFFPSGGSGGIF</sequence>
<feature type="domain" description="SMP-LTD" evidence="9">
    <location>
        <begin position="150"/>
        <end position="341"/>
    </location>
</feature>
<dbReference type="InterPro" id="IPR031468">
    <property type="entry name" value="SMP_LBD"/>
</dbReference>
<dbReference type="Pfam" id="PF26547">
    <property type="entry name" value="PDZD8_N"/>
    <property type="match status" value="1"/>
</dbReference>
<dbReference type="GO" id="GO:0032865">
    <property type="term" value="C:ERMES complex"/>
    <property type="evidence" value="ECO:0007669"/>
    <property type="project" value="TreeGrafter"/>
</dbReference>
<keyword evidence="8" id="KW-0472">Membrane</keyword>
<gene>
    <name evidence="10" type="ORF">THASP1DRAFT_17195</name>
</gene>
<evidence type="ECO:0000313" key="10">
    <source>
        <dbReference type="EMBL" id="RKP07342.1"/>
    </source>
</evidence>
<keyword evidence="5" id="KW-1133">Transmembrane helix</keyword>
<dbReference type="GO" id="GO:0008289">
    <property type="term" value="F:lipid binding"/>
    <property type="evidence" value="ECO:0007669"/>
    <property type="project" value="UniProtKB-KW"/>
</dbReference>
<keyword evidence="2" id="KW-0813">Transport</keyword>
<evidence type="ECO:0000256" key="1">
    <source>
        <dbReference type="ARBA" id="ARBA00004586"/>
    </source>
</evidence>
<proteinExistence type="predicted"/>
<evidence type="ECO:0000256" key="8">
    <source>
        <dbReference type="ARBA" id="ARBA00023136"/>
    </source>
</evidence>
<dbReference type="GO" id="GO:0015914">
    <property type="term" value="P:phospholipid transport"/>
    <property type="evidence" value="ECO:0007669"/>
    <property type="project" value="TreeGrafter"/>
</dbReference>
<keyword evidence="6" id="KW-0445">Lipid transport</keyword>
<evidence type="ECO:0000256" key="3">
    <source>
        <dbReference type="ARBA" id="ARBA00022692"/>
    </source>
</evidence>
<feature type="non-terminal residue" evidence="10">
    <location>
        <position position="350"/>
    </location>
</feature>
<dbReference type="AlphaFoldDB" id="A0A4P9XNE1"/>
<protein>
    <submittedName>
        <fullName evidence="10">Putative integral membrane protein conserved region-domain-containing protein</fullName>
    </submittedName>
</protein>